<gene>
    <name evidence="1" type="ORF">XTPLMG730_3802</name>
</gene>
<accession>A0A0K3A4Y4</accession>
<dbReference type="EMBL" id="CXOJ01000141">
    <property type="protein sequence ID" value="CTP93231.1"/>
    <property type="molecule type" value="Genomic_DNA"/>
</dbReference>
<evidence type="ECO:0000313" key="1">
    <source>
        <dbReference type="EMBL" id="CTP93231.1"/>
    </source>
</evidence>
<evidence type="ECO:0000313" key="2">
    <source>
        <dbReference type="Proteomes" id="UP000045978"/>
    </source>
</evidence>
<protein>
    <submittedName>
        <fullName evidence="1">Uncharacterized protein</fullName>
    </submittedName>
</protein>
<name>A0A0K3A4Y4_9XANT</name>
<dbReference type="NCBIfam" id="NF041409">
    <property type="entry name" value="XopAV"/>
    <property type="match status" value="1"/>
</dbReference>
<organism evidence="1 2">
    <name type="scientific">Xanthomonas graminis pv. phlei</name>
    <dbReference type="NCBI Taxonomy" id="487906"/>
    <lineage>
        <taxon>Bacteria</taxon>
        <taxon>Pseudomonadati</taxon>
        <taxon>Pseudomonadota</taxon>
        <taxon>Gammaproteobacteria</taxon>
        <taxon>Lysobacterales</taxon>
        <taxon>Lysobacteraceae</taxon>
        <taxon>Xanthomonas</taxon>
        <taxon>Xanthomonas translucens group</taxon>
        <taxon>Xanthomonas graminis</taxon>
    </lineage>
</organism>
<reference evidence="1 2" key="1">
    <citation type="submission" date="2015-07" db="EMBL/GenBank/DDBJ databases">
        <authorList>
            <person name="Noorani M."/>
        </authorList>
    </citation>
    <scope>NUCLEOTIDE SEQUENCE [LARGE SCALE GENOMIC DNA]</scope>
    <source>
        <strain evidence="1">LMG730</strain>
    </source>
</reference>
<proteinExistence type="predicted"/>
<dbReference type="AlphaFoldDB" id="A0A0K3A4Y4"/>
<sequence length="283" mass="30007">MVSCDALLNCVPIRRKGQNFAFLANTERCSVGIRIFRPLLTRCSMQPAALPRVSPSARREEIDLESGLARTERNVAPSSQRTEAQIDARLQDLPRQPARTAPLRAPPASTRQRIAGRVASVADATAAVTGIASVVTTGIVFTGFIGGNKQIAEHSGIALLAEVAATGTLAAIKHFASTYAYGNNLPGRASALGISQETLHTAVNLVTAPTDHERDAYQMNEAERNALAMDLKHLATMDHSTLDPGLWNAARSAGDNADALIRALRALRVPTAQESHTAASSSA</sequence>
<dbReference type="Proteomes" id="UP000045978">
    <property type="component" value="Unassembled WGS sequence"/>
</dbReference>